<comment type="caution">
    <text evidence="2">The sequence shown here is derived from an EMBL/GenBank/DDBJ whole genome shotgun (WGS) entry which is preliminary data.</text>
</comment>
<dbReference type="SUPFAM" id="SSF51182">
    <property type="entry name" value="RmlC-like cupins"/>
    <property type="match status" value="1"/>
</dbReference>
<name>A0ABQ1IF26_9PROT</name>
<gene>
    <name evidence="2" type="ORF">GCM10011505_17060</name>
</gene>
<evidence type="ECO:0000313" key="2">
    <source>
        <dbReference type="EMBL" id="GGB36187.1"/>
    </source>
</evidence>
<dbReference type="EMBL" id="BMDZ01000015">
    <property type="protein sequence ID" value="GGB36187.1"/>
    <property type="molecule type" value="Genomic_DNA"/>
</dbReference>
<protein>
    <recommendedName>
        <fullName evidence="4">Peptide synthetase</fullName>
    </recommendedName>
</protein>
<feature type="region of interest" description="Disordered" evidence="1">
    <location>
        <begin position="1"/>
        <end position="21"/>
    </location>
</feature>
<accession>A0ABQ1IF26</accession>
<proteinExistence type="predicted"/>
<organism evidence="2 3">
    <name type="scientific">Tistrella bauzanensis</name>
    <dbReference type="NCBI Taxonomy" id="657419"/>
    <lineage>
        <taxon>Bacteria</taxon>
        <taxon>Pseudomonadati</taxon>
        <taxon>Pseudomonadota</taxon>
        <taxon>Alphaproteobacteria</taxon>
        <taxon>Geminicoccales</taxon>
        <taxon>Geminicoccaceae</taxon>
        <taxon>Tistrella</taxon>
    </lineage>
</organism>
<keyword evidence="3" id="KW-1185">Reference proteome</keyword>
<sequence length="505" mass="55090">MSDTATRAASPSAANPMTDSTPRLFSFARHRGQQDAMRDLVASFADLHPYRSAMVDELVLDEDFYRRPARPEDLSFIRFDDAVTPETVTLLPSLAAQRLLLSINEMDICRLPRDGSPDALADFERFYGAESRTMGARIRPFLEDFVFDHVSDAPAPVDAGEQADLLRDILNREAGFWGLVAGHLRAKDFLEQGLRFILIQKWSLAETRRAALARAGAAGFFQPLGADGAPKLVLDAVDDRLIARLARHCDVDLKPHSYWQFYLSTSLGSCNLLHALAARPDRALALWGAAFAAEAEWISFGCLLAQAAEGLGIDAGAMAGGVGGGGGLAGHNLTPAAAIEDLGRRFARAQEVAEARFGQAGLARIGQGLAAASAMRMAAERDLSEQLQWLSSIDRYRDIAGMIDRRIQAECPDIDRETFVEPREMCSTTHVHDDHRLVAVETGDMVFWGNLGMSLELAPGEMVLVPMGRLHGSSILSDECVYHQPIIPEDWIEPLVAGLRLGARG</sequence>
<dbReference type="RefSeq" id="WP_229707932.1">
    <property type="nucleotide sequence ID" value="NZ_BMDZ01000015.1"/>
</dbReference>
<evidence type="ECO:0008006" key="4">
    <source>
        <dbReference type="Google" id="ProtNLM"/>
    </source>
</evidence>
<evidence type="ECO:0000256" key="1">
    <source>
        <dbReference type="SAM" id="MobiDB-lite"/>
    </source>
</evidence>
<evidence type="ECO:0000313" key="3">
    <source>
        <dbReference type="Proteomes" id="UP000603352"/>
    </source>
</evidence>
<dbReference type="InterPro" id="IPR011051">
    <property type="entry name" value="RmlC_Cupin_sf"/>
</dbReference>
<dbReference type="Proteomes" id="UP000603352">
    <property type="component" value="Unassembled WGS sequence"/>
</dbReference>
<reference evidence="3" key="1">
    <citation type="journal article" date="2019" name="Int. J. Syst. Evol. Microbiol.">
        <title>The Global Catalogue of Microorganisms (GCM) 10K type strain sequencing project: providing services to taxonomists for standard genome sequencing and annotation.</title>
        <authorList>
            <consortium name="The Broad Institute Genomics Platform"/>
            <consortium name="The Broad Institute Genome Sequencing Center for Infectious Disease"/>
            <person name="Wu L."/>
            <person name="Ma J."/>
        </authorList>
    </citation>
    <scope>NUCLEOTIDE SEQUENCE [LARGE SCALE GENOMIC DNA]</scope>
    <source>
        <strain evidence="3">CGMCC 1.10188</strain>
    </source>
</reference>